<protein>
    <submittedName>
        <fullName evidence="1">Uncharacterized protein</fullName>
    </submittedName>
</protein>
<gene>
    <name evidence="1" type="ORF">QVN30_07910</name>
</gene>
<dbReference type="Proteomes" id="UP001168435">
    <property type="component" value="Unassembled WGS sequence"/>
</dbReference>
<reference evidence="1" key="2">
    <citation type="submission" date="2024-05" db="EMBL/GenBank/DDBJ databases">
        <title>Identification and characterization of horizontal gene transfer across gut microbiota members of farm animals based on homology search.</title>
        <authorList>
            <person name="Schwarzerova J."/>
            <person name="Nykrynova M."/>
            <person name="Jureckova K."/>
            <person name="Cejkova D."/>
            <person name="Rychlik I."/>
        </authorList>
    </citation>
    <scope>NUCLEOTIDE SEQUENCE</scope>
    <source>
        <strain evidence="1">176_SSukc20</strain>
    </source>
</reference>
<reference evidence="1" key="1">
    <citation type="submission" date="2023-06" db="EMBL/GenBank/DDBJ databases">
        <authorList>
            <person name="Zeman M."/>
            <person name="Kubasova T."/>
            <person name="Jahodarova E."/>
            <person name="Nykrynova M."/>
            <person name="Rychlik I."/>
        </authorList>
    </citation>
    <scope>NUCLEOTIDE SEQUENCE</scope>
    <source>
        <strain evidence="1">176_SSukc20</strain>
    </source>
</reference>
<accession>A0ABT7XFS9</accession>
<sequence length="81" mass="9086">MTDGTGPERTCRYEPEMYAVRIEEDGTEIVTDEPDDECGCFVCSECSYCMMFGADSGWFGTEPPYKAHFRYCPGCGARVVE</sequence>
<evidence type="ECO:0000313" key="2">
    <source>
        <dbReference type="Proteomes" id="UP001168435"/>
    </source>
</evidence>
<comment type="caution">
    <text evidence="1">The sequence shown here is derived from an EMBL/GenBank/DDBJ whole genome shotgun (WGS) entry which is preliminary data.</text>
</comment>
<dbReference type="RefSeq" id="WP_289820893.1">
    <property type="nucleotide sequence ID" value="NZ_JAUEIM010000020.1"/>
</dbReference>
<evidence type="ECO:0000313" key="1">
    <source>
        <dbReference type="EMBL" id="MDN0064231.1"/>
    </source>
</evidence>
<proteinExistence type="predicted"/>
<organism evidence="1 2">
    <name type="scientific">Collinsella ihumii</name>
    <dbReference type="NCBI Taxonomy" id="1720204"/>
    <lineage>
        <taxon>Bacteria</taxon>
        <taxon>Bacillati</taxon>
        <taxon>Actinomycetota</taxon>
        <taxon>Coriobacteriia</taxon>
        <taxon>Coriobacteriales</taxon>
        <taxon>Coriobacteriaceae</taxon>
        <taxon>Collinsella</taxon>
    </lineage>
</organism>
<name>A0ABT7XFS9_9ACTN</name>
<keyword evidence="2" id="KW-1185">Reference proteome</keyword>
<dbReference type="EMBL" id="JAUEIQ010000007">
    <property type="protein sequence ID" value="MDN0064231.1"/>
    <property type="molecule type" value="Genomic_DNA"/>
</dbReference>